<dbReference type="PANTHER" id="PTHR15367:SF2">
    <property type="entry name" value="DNA-DIRECTED RNA POLYMERASE III SUBUNIT"/>
    <property type="match status" value="1"/>
</dbReference>
<dbReference type="GO" id="GO:0005666">
    <property type="term" value="C:RNA polymerase III complex"/>
    <property type="evidence" value="ECO:0007669"/>
    <property type="project" value="UniProtKB-UniRule"/>
</dbReference>
<reference evidence="6" key="2">
    <citation type="submission" date="2009-11" db="EMBL/GenBank/DDBJ databases">
        <title>The Genome Sequence of Allomyces macrogynus strain ATCC 38327.</title>
        <authorList>
            <consortium name="The Broad Institute Genome Sequencing Platform"/>
            <person name="Russ C."/>
            <person name="Cuomo C."/>
            <person name="Shea T."/>
            <person name="Young S.K."/>
            <person name="Zeng Q."/>
            <person name="Koehrsen M."/>
            <person name="Haas B."/>
            <person name="Borodovsky M."/>
            <person name="Guigo R."/>
            <person name="Alvarado L."/>
            <person name="Berlin A."/>
            <person name="Borenstein D."/>
            <person name="Chen Z."/>
            <person name="Engels R."/>
            <person name="Freedman E."/>
            <person name="Gellesch M."/>
            <person name="Goldberg J."/>
            <person name="Griggs A."/>
            <person name="Gujja S."/>
            <person name="Heiman D."/>
            <person name="Hepburn T."/>
            <person name="Howarth C."/>
            <person name="Jen D."/>
            <person name="Larson L."/>
            <person name="Lewis B."/>
            <person name="Mehta T."/>
            <person name="Park D."/>
            <person name="Pearson M."/>
            <person name="Roberts A."/>
            <person name="Saif S."/>
            <person name="Shenoy N."/>
            <person name="Sisk P."/>
            <person name="Stolte C."/>
            <person name="Sykes S."/>
            <person name="Walk T."/>
            <person name="White J."/>
            <person name="Yandava C."/>
            <person name="Burger G."/>
            <person name="Gray M.W."/>
            <person name="Holland P.W.H."/>
            <person name="King N."/>
            <person name="Lang F.B.F."/>
            <person name="Roger A.J."/>
            <person name="Ruiz-Trillo I."/>
            <person name="Lander E."/>
            <person name="Nusbaum C."/>
        </authorList>
    </citation>
    <scope>NUCLEOTIDE SEQUENCE [LARGE SCALE GENOMIC DNA]</scope>
    <source>
        <strain evidence="6">ATCC 38327</strain>
    </source>
</reference>
<evidence type="ECO:0000256" key="4">
    <source>
        <dbReference type="SAM" id="MobiDB-lite"/>
    </source>
</evidence>
<feature type="region of interest" description="Disordered" evidence="4">
    <location>
        <begin position="164"/>
        <end position="221"/>
    </location>
</feature>
<sequence length="221" mass="23336">MSTRGGAGGRGRGRGRGRGAGPGSGPGRFTPTSGASTDLLSGVDMKPPEPYPEITAPVQMQRLTAVEENLIETMQSFAKKMQESPYYLQVTPKVKAPSVEIYSSTAAKAMPASAARPPLSSLTHLSVDFFPDELQPILDPTRKAKRKLANTKKGLDLNAIAALEDGADGDDDAAKADDDDENPADEDADYGDEDDDGDYGEQYFDDGEGEGDEGDTGEAAF</sequence>
<evidence type="ECO:0000313" key="6">
    <source>
        <dbReference type="Proteomes" id="UP000054350"/>
    </source>
</evidence>
<evidence type="ECO:0000256" key="1">
    <source>
        <dbReference type="ARBA" id="ARBA00004123"/>
    </source>
</evidence>
<reference evidence="5 6" key="1">
    <citation type="submission" date="2009-11" db="EMBL/GenBank/DDBJ databases">
        <title>Annotation of Allomyces macrogynus ATCC 38327.</title>
        <authorList>
            <consortium name="The Broad Institute Genome Sequencing Platform"/>
            <person name="Russ C."/>
            <person name="Cuomo C."/>
            <person name="Burger G."/>
            <person name="Gray M.W."/>
            <person name="Holland P.W.H."/>
            <person name="King N."/>
            <person name="Lang F.B.F."/>
            <person name="Roger A.J."/>
            <person name="Ruiz-Trillo I."/>
            <person name="Young S.K."/>
            <person name="Zeng Q."/>
            <person name="Gargeya S."/>
            <person name="Fitzgerald M."/>
            <person name="Haas B."/>
            <person name="Abouelleil A."/>
            <person name="Alvarado L."/>
            <person name="Arachchi H.M."/>
            <person name="Berlin A."/>
            <person name="Chapman S.B."/>
            <person name="Gearin G."/>
            <person name="Goldberg J."/>
            <person name="Griggs A."/>
            <person name="Gujja S."/>
            <person name="Hansen M."/>
            <person name="Heiman D."/>
            <person name="Howarth C."/>
            <person name="Larimer J."/>
            <person name="Lui A."/>
            <person name="MacDonald P.J.P."/>
            <person name="McCowen C."/>
            <person name="Montmayeur A."/>
            <person name="Murphy C."/>
            <person name="Neiman D."/>
            <person name="Pearson M."/>
            <person name="Priest M."/>
            <person name="Roberts A."/>
            <person name="Saif S."/>
            <person name="Shea T."/>
            <person name="Sisk P."/>
            <person name="Stolte C."/>
            <person name="Sykes S."/>
            <person name="Wortman J."/>
            <person name="Nusbaum C."/>
            <person name="Birren B."/>
        </authorList>
    </citation>
    <scope>NUCLEOTIDE SEQUENCE [LARGE SCALE GENOMIC DNA]</scope>
    <source>
        <strain evidence="5 6">ATCC 38327</strain>
    </source>
</reference>
<dbReference type="Proteomes" id="UP000054350">
    <property type="component" value="Unassembled WGS sequence"/>
</dbReference>
<feature type="region of interest" description="Disordered" evidence="4">
    <location>
        <begin position="1"/>
        <end position="55"/>
    </location>
</feature>
<comment type="subcellular location">
    <subcellularLocation>
        <location evidence="1">Nucleus</location>
    </subcellularLocation>
</comment>
<dbReference type="AlphaFoldDB" id="A0A0L0SX08"/>
<dbReference type="OrthoDB" id="5377312at2759"/>
<protein>
    <submittedName>
        <fullName evidence="5">Uncharacterized protein</fullName>
    </submittedName>
</protein>
<keyword evidence="3" id="KW-0539">Nucleus</keyword>
<proteinExistence type="inferred from homology"/>
<keyword evidence="6" id="KW-1185">Reference proteome</keyword>
<comment type="similarity">
    <text evidence="2">Belongs to the eukaryotic RPC7 RNA polymerase subunit family.</text>
</comment>
<accession>A0A0L0SX08</accession>
<evidence type="ECO:0000313" key="5">
    <source>
        <dbReference type="EMBL" id="KNE67088.1"/>
    </source>
</evidence>
<dbReference type="Pfam" id="PF11705">
    <property type="entry name" value="RNA_pol_3_Rpc31"/>
    <property type="match status" value="1"/>
</dbReference>
<feature type="compositionally biased region" description="Acidic residues" evidence="4">
    <location>
        <begin position="165"/>
        <end position="221"/>
    </location>
</feature>
<evidence type="ECO:0000256" key="2">
    <source>
        <dbReference type="ARBA" id="ARBA00008352"/>
    </source>
</evidence>
<dbReference type="STRING" id="578462.A0A0L0SX08"/>
<gene>
    <name evidence="5" type="ORF">AMAG_12165</name>
</gene>
<feature type="compositionally biased region" description="Gly residues" evidence="4">
    <location>
        <begin position="1"/>
        <end position="10"/>
    </location>
</feature>
<dbReference type="InterPro" id="IPR024661">
    <property type="entry name" value="RNA_pol_III_Rpc31"/>
</dbReference>
<organism evidence="5 6">
    <name type="scientific">Allomyces macrogynus (strain ATCC 38327)</name>
    <name type="common">Allomyces javanicus var. macrogynus</name>
    <dbReference type="NCBI Taxonomy" id="578462"/>
    <lineage>
        <taxon>Eukaryota</taxon>
        <taxon>Fungi</taxon>
        <taxon>Fungi incertae sedis</taxon>
        <taxon>Blastocladiomycota</taxon>
        <taxon>Blastocladiomycetes</taxon>
        <taxon>Blastocladiales</taxon>
        <taxon>Blastocladiaceae</taxon>
        <taxon>Allomyces</taxon>
    </lineage>
</organism>
<dbReference type="VEuPathDB" id="FungiDB:AMAG_12165"/>
<dbReference type="GO" id="GO:0006383">
    <property type="term" value="P:transcription by RNA polymerase III"/>
    <property type="evidence" value="ECO:0007669"/>
    <property type="project" value="UniProtKB-UniRule"/>
</dbReference>
<feature type="compositionally biased region" description="Polar residues" evidence="4">
    <location>
        <begin position="30"/>
        <end position="39"/>
    </location>
</feature>
<dbReference type="OMA" id="KDLHAPF"/>
<dbReference type="EMBL" id="GG745352">
    <property type="protein sequence ID" value="KNE67088.1"/>
    <property type="molecule type" value="Genomic_DNA"/>
</dbReference>
<evidence type="ECO:0000256" key="3">
    <source>
        <dbReference type="ARBA" id="ARBA00023242"/>
    </source>
</evidence>
<dbReference type="PANTHER" id="PTHR15367">
    <property type="entry name" value="DNA-DIRECTED RNA POLYMERASE III"/>
    <property type="match status" value="1"/>
</dbReference>
<name>A0A0L0SX08_ALLM3</name>